<dbReference type="PANTHER" id="PTHR43840:SF15">
    <property type="entry name" value="MITOCHONDRIAL METAL TRANSPORTER 1-RELATED"/>
    <property type="match status" value="1"/>
</dbReference>
<dbReference type="OrthoDB" id="435980at2759"/>
<name>A0A2R6NNE5_9APHY</name>
<dbReference type="PANTHER" id="PTHR43840">
    <property type="entry name" value="MITOCHONDRIAL METAL TRANSPORTER 1-RELATED"/>
    <property type="match status" value="1"/>
</dbReference>
<reference evidence="2 3" key="1">
    <citation type="submission" date="2018-02" db="EMBL/GenBank/DDBJ databases">
        <title>Genome sequence of the basidiomycete white-rot fungus Phlebia centrifuga.</title>
        <authorList>
            <person name="Granchi Z."/>
            <person name="Peng M."/>
            <person name="de Vries R.P."/>
            <person name="Hilden K."/>
            <person name="Makela M.R."/>
            <person name="Grigoriev I."/>
            <person name="Riley R."/>
        </authorList>
    </citation>
    <scope>NUCLEOTIDE SEQUENCE [LARGE SCALE GENOMIC DNA]</scope>
    <source>
        <strain evidence="2 3">FBCC195</strain>
    </source>
</reference>
<sequence>MIGLGLLVSILIVQQGWAITVAAFRQLTDASVTPQTRITLLDALEPLLPSNHGSTTPSQIEQHTENLLSIKDLRAMRAGALMFVDLTAEVPRMLSVEDASTLEGKIARTLKQARKEIAEVRVKFHPTESDEVL</sequence>
<dbReference type="InterPro" id="IPR036837">
    <property type="entry name" value="Cation_efflux_CTD_sf"/>
</dbReference>
<dbReference type="EMBL" id="MLYV02001050">
    <property type="protein sequence ID" value="PSR73904.1"/>
    <property type="molecule type" value="Genomic_DNA"/>
</dbReference>
<gene>
    <name evidence="2" type="ORF">PHLCEN_2v10262</name>
</gene>
<dbReference type="Proteomes" id="UP000186601">
    <property type="component" value="Unassembled WGS sequence"/>
</dbReference>
<dbReference type="GO" id="GO:0008324">
    <property type="term" value="F:monoatomic cation transmembrane transporter activity"/>
    <property type="evidence" value="ECO:0007669"/>
    <property type="project" value="TreeGrafter"/>
</dbReference>
<proteinExistence type="predicted"/>
<comment type="caution">
    <text evidence="2">The sequence shown here is derived from an EMBL/GenBank/DDBJ whole genome shotgun (WGS) entry which is preliminary data.</text>
</comment>
<evidence type="ECO:0000313" key="2">
    <source>
        <dbReference type="EMBL" id="PSR73904.1"/>
    </source>
</evidence>
<keyword evidence="3" id="KW-1185">Reference proteome</keyword>
<dbReference type="SUPFAM" id="SSF160240">
    <property type="entry name" value="Cation efflux protein cytoplasmic domain-like"/>
    <property type="match status" value="1"/>
</dbReference>
<feature type="domain" description="Cation efflux protein cytoplasmic" evidence="1">
    <location>
        <begin position="62"/>
        <end position="122"/>
    </location>
</feature>
<dbReference type="Pfam" id="PF16916">
    <property type="entry name" value="ZT_dimer"/>
    <property type="match status" value="1"/>
</dbReference>
<dbReference type="InterPro" id="IPR027470">
    <property type="entry name" value="Cation_efflux_CTD"/>
</dbReference>
<dbReference type="STRING" id="98765.A0A2R6NNE5"/>
<organism evidence="2 3">
    <name type="scientific">Hermanssonia centrifuga</name>
    <dbReference type="NCBI Taxonomy" id="98765"/>
    <lineage>
        <taxon>Eukaryota</taxon>
        <taxon>Fungi</taxon>
        <taxon>Dikarya</taxon>
        <taxon>Basidiomycota</taxon>
        <taxon>Agaricomycotina</taxon>
        <taxon>Agaricomycetes</taxon>
        <taxon>Polyporales</taxon>
        <taxon>Meruliaceae</taxon>
        <taxon>Hermanssonia</taxon>
    </lineage>
</organism>
<dbReference type="GO" id="GO:0016020">
    <property type="term" value="C:membrane"/>
    <property type="evidence" value="ECO:0007669"/>
    <property type="project" value="TreeGrafter"/>
</dbReference>
<dbReference type="Gene3D" id="3.30.70.1350">
    <property type="entry name" value="Cation efflux protein, cytoplasmic domain"/>
    <property type="match status" value="1"/>
</dbReference>
<accession>A0A2R6NNE5</accession>
<evidence type="ECO:0000259" key="1">
    <source>
        <dbReference type="Pfam" id="PF16916"/>
    </source>
</evidence>
<protein>
    <recommendedName>
        <fullName evidence="1">Cation efflux protein cytoplasmic domain-containing protein</fullName>
    </recommendedName>
</protein>
<dbReference type="InterPro" id="IPR050291">
    <property type="entry name" value="CDF_Transporter"/>
</dbReference>
<dbReference type="AlphaFoldDB" id="A0A2R6NNE5"/>
<evidence type="ECO:0000313" key="3">
    <source>
        <dbReference type="Proteomes" id="UP000186601"/>
    </source>
</evidence>